<reference evidence="8" key="2">
    <citation type="submission" date="2015-01" db="EMBL/GenBank/DDBJ databases">
        <title>Evolutionary Origins and Diversification of the Mycorrhizal Mutualists.</title>
        <authorList>
            <consortium name="DOE Joint Genome Institute"/>
            <consortium name="Mycorrhizal Genomics Consortium"/>
            <person name="Kohler A."/>
            <person name="Kuo A."/>
            <person name="Nagy L.G."/>
            <person name="Floudas D."/>
            <person name="Copeland A."/>
            <person name="Barry K.W."/>
            <person name="Cichocki N."/>
            <person name="Veneault-Fourrey C."/>
            <person name="LaButti K."/>
            <person name="Lindquist E.A."/>
            <person name="Lipzen A."/>
            <person name="Lundell T."/>
            <person name="Morin E."/>
            <person name="Murat C."/>
            <person name="Riley R."/>
            <person name="Ohm R."/>
            <person name="Sun H."/>
            <person name="Tunlid A."/>
            <person name="Henrissat B."/>
            <person name="Grigoriev I.V."/>
            <person name="Hibbett D.S."/>
            <person name="Martin F."/>
        </authorList>
    </citation>
    <scope>NUCLEOTIDE SEQUENCE [LARGE SCALE GENOMIC DNA]</scope>
    <source>
        <strain evidence="8">F 1598</strain>
    </source>
</reference>
<evidence type="ECO:0000256" key="5">
    <source>
        <dbReference type="SAM" id="Coils"/>
    </source>
</evidence>
<keyword evidence="3" id="KW-0862">Zinc</keyword>
<dbReference type="Proteomes" id="UP000054166">
    <property type="component" value="Unassembled WGS sequence"/>
</dbReference>
<keyword evidence="5" id="KW-0175">Coiled coil</keyword>
<feature type="coiled-coil region" evidence="5">
    <location>
        <begin position="129"/>
        <end position="184"/>
    </location>
</feature>
<dbReference type="InterPro" id="IPR013083">
    <property type="entry name" value="Znf_RING/FYVE/PHD"/>
</dbReference>
<dbReference type="OrthoDB" id="6270329at2759"/>
<dbReference type="AlphaFoldDB" id="A0A0C3GI70"/>
<name>A0A0C3GI70_PILCF</name>
<dbReference type="Gene3D" id="3.30.40.10">
    <property type="entry name" value="Zinc/RING finger domain, C3HC4 (zinc finger)"/>
    <property type="match status" value="1"/>
</dbReference>
<dbReference type="InterPro" id="IPR018957">
    <property type="entry name" value="Znf_C3HC4_RING-type"/>
</dbReference>
<proteinExistence type="predicted"/>
<evidence type="ECO:0000256" key="3">
    <source>
        <dbReference type="ARBA" id="ARBA00022833"/>
    </source>
</evidence>
<evidence type="ECO:0000313" key="8">
    <source>
        <dbReference type="Proteomes" id="UP000054166"/>
    </source>
</evidence>
<dbReference type="HOGENOM" id="CLU_1124897_0_0_1"/>
<dbReference type="EMBL" id="KN832973">
    <property type="protein sequence ID" value="KIM90331.1"/>
    <property type="molecule type" value="Genomic_DNA"/>
</dbReference>
<dbReference type="GO" id="GO:0008270">
    <property type="term" value="F:zinc ion binding"/>
    <property type="evidence" value="ECO:0007669"/>
    <property type="project" value="UniProtKB-KW"/>
</dbReference>
<evidence type="ECO:0000256" key="1">
    <source>
        <dbReference type="ARBA" id="ARBA00022723"/>
    </source>
</evidence>
<keyword evidence="8" id="KW-1185">Reference proteome</keyword>
<dbReference type="SMART" id="SM00184">
    <property type="entry name" value="RING"/>
    <property type="match status" value="1"/>
</dbReference>
<sequence>MADCTICLDPLKSAVVIPCGHVYCEECLTSHIQTGDDANSSHCPSCRAKFNIVLPNLQYVPTKYHAYILPPIRKLYLSKPSSSPPAQIQAEAQITTLQAQIKSLSTSNAHLSQRCHLQKAALGTLADAVRDTKAELVAAELEVENARTNAERVRVDVEKTRAEIGEVREALEDMTSRYTELKEMMVIRYVDRSLHRTSSTEFNSKLEPKYHPTLGFGSLSHFPSLASQQTQFQAQTLPDPIPVRKRG</sequence>
<dbReference type="InterPro" id="IPR001841">
    <property type="entry name" value="Znf_RING"/>
</dbReference>
<dbReference type="PROSITE" id="PS00518">
    <property type="entry name" value="ZF_RING_1"/>
    <property type="match status" value="1"/>
</dbReference>
<evidence type="ECO:0000259" key="6">
    <source>
        <dbReference type="PROSITE" id="PS50089"/>
    </source>
</evidence>
<reference evidence="7 8" key="1">
    <citation type="submission" date="2014-04" db="EMBL/GenBank/DDBJ databases">
        <authorList>
            <consortium name="DOE Joint Genome Institute"/>
            <person name="Kuo A."/>
            <person name="Tarkka M."/>
            <person name="Buscot F."/>
            <person name="Kohler A."/>
            <person name="Nagy L.G."/>
            <person name="Floudas D."/>
            <person name="Copeland A."/>
            <person name="Barry K.W."/>
            <person name="Cichocki N."/>
            <person name="Veneault-Fourrey C."/>
            <person name="LaButti K."/>
            <person name="Lindquist E.A."/>
            <person name="Lipzen A."/>
            <person name="Lundell T."/>
            <person name="Morin E."/>
            <person name="Murat C."/>
            <person name="Sun H."/>
            <person name="Tunlid A."/>
            <person name="Henrissat B."/>
            <person name="Grigoriev I.V."/>
            <person name="Hibbett D.S."/>
            <person name="Martin F."/>
            <person name="Nordberg H.P."/>
            <person name="Cantor M.N."/>
            <person name="Hua S.X."/>
        </authorList>
    </citation>
    <scope>NUCLEOTIDE SEQUENCE [LARGE SCALE GENOMIC DNA]</scope>
    <source>
        <strain evidence="7 8">F 1598</strain>
    </source>
</reference>
<evidence type="ECO:0000256" key="4">
    <source>
        <dbReference type="PROSITE-ProRule" id="PRU00175"/>
    </source>
</evidence>
<evidence type="ECO:0000313" key="7">
    <source>
        <dbReference type="EMBL" id="KIM90331.1"/>
    </source>
</evidence>
<dbReference type="InterPro" id="IPR017907">
    <property type="entry name" value="Znf_RING_CS"/>
</dbReference>
<organism evidence="7 8">
    <name type="scientific">Piloderma croceum (strain F 1598)</name>
    <dbReference type="NCBI Taxonomy" id="765440"/>
    <lineage>
        <taxon>Eukaryota</taxon>
        <taxon>Fungi</taxon>
        <taxon>Dikarya</taxon>
        <taxon>Basidiomycota</taxon>
        <taxon>Agaricomycotina</taxon>
        <taxon>Agaricomycetes</taxon>
        <taxon>Agaricomycetidae</taxon>
        <taxon>Atheliales</taxon>
        <taxon>Atheliaceae</taxon>
        <taxon>Piloderma</taxon>
    </lineage>
</organism>
<evidence type="ECO:0000256" key="2">
    <source>
        <dbReference type="ARBA" id="ARBA00022771"/>
    </source>
</evidence>
<dbReference type="STRING" id="765440.A0A0C3GI70"/>
<gene>
    <name evidence="7" type="ORF">PILCRDRAFT_179984</name>
</gene>
<keyword evidence="2 4" id="KW-0863">Zinc-finger</keyword>
<dbReference type="PROSITE" id="PS50089">
    <property type="entry name" value="ZF_RING_2"/>
    <property type="match status" value="1"/>
</dbReference>
<protein>
    <recommendedName>
        <fullName evidence="6">RING-type domain-containing protein</fullName>
    </recommendedName>
</protein>
<dbReference type="Pfam" id="PF00097">
    <property type="entry name" value="zf-C3HC4"/>
    <property type="match status" value="1"/>
</dbReference>
<feature type="domain" description="RING-type" evidence="6">
    <location>
        <begin position="4"/>
        <end position="47"/>
    </location>
</feature>
<dbReference type="SUPFAM" id="SSF57850">
    <property type="entry name" value="RING/U-box"/>
    <property type="match status" value="1"/>
</dbReference>
<accession>A0A0C3GI70</accession>
<keyword evidence="1" id="KW-0479">Metal-binding</keyword>
<dbReference type="InParanoid" id="A0A0C3GI70"/>